<accession>A0A3P7YCZ0</accession>
<dbReference type="PRINTS" id="PR00342">
    <property type="entry name" value="RHESUSRHD"/>
</dbReference>
<dbReference type="GO" id="GO:0008519">
    <property type="term" value="F:ammonium channel activity"/>
    <property type="evidence" value="ECO:0007669"/>
    <property type="project" value="InterPro"/>
</dbReference>
<evidence type="ECO:0000256" key="5">
    <source>
        <dbReference type="SAM" id="Phobius"/>
    </source>
</evidence>
<evidence type="ECO:0000259" key="6">
    <source>
        <dbReference type="Pfam" id="PF00909"/>
    </source>
</evidence>
<dbReference type="Gene3D" id="1.10.3430.10">
    <property type="entry name" value="Ammonium transporter AmtB like domains"/>
    <property type="match status" value="1"/>
</dbReference>
<proteinExistence type="predicted"/>
<dbReference type="Pfam" id="PF00909">
    <property type="entry name" value="Ammonium_transp"/>
    <property type="match status" value="1"/>
</dbReference>
<comment type="subcellular location">
    <subcellularLocation>
        <location evidence="1">Membrane</location>
        <topology evidence="1">Multi-pass membrane protein</topology>
    </subcellularLocation>
</comment>
<sequence>MVLFGLFAKYDVNAIPIGSEDAVPMASKYPMFQDTHVMIFIGFGFLMTFLKRYGFSAASVNLLLACFTIEWGLIVRGLLSHEFTQDGKFSIGLDQ</sequence>
<evidence type="ECO:0000256" key="1">
    <source>
        <dbReference type="ARBA" id="ARBA00004141"/>
    </source>
</evidence>
<dbReference type="InterPro" id="IPR029020">
    <property type="entry name" value="Ammonium/urea_transptr"/>
</dbReference>
<dbReference type="WBParaSite" id="HPBE_0000665001-mRNA-1">
    <property type="protein sequence ID" value="HPBE_0000665001-mRNA-1"/>
    <property type="gene ID" value="HPBE_0000665001"/>
</dbReference>
<accession>A0A183FID8</accession>
<dbReference type="EMBL" id="UZAH01025711">
    <property type="protein sequence ID" value="VDO69164.1"/>
    <property type="molecule type" value="Genomic_DNA"/>
</dbReference>
<evidence type="ECO:0000256" key="4">
    <source>
        <dbReference type="ARBA" id="ARBA00023136"/>
    </source>
</evidence>
<name>A0A183FID8_HELPZ</name>
<keyword evidence="8" id="KW-1185">Reference proteome</keyword>
<evidence type="ECO:0000256" key="2">
    <source>
        <dbReference type="ARBA" id="ARBA00022692"/>
    </source>
</evidence>
<evidence type="ECO:0000313" key="9">
    <source>
        <dbReference type="WBParaSite" id="HPBE_0000665001-mRNA-1"/>
    </source>
</evidence>
<reference evidence="9" key="2">
    <citation type="submission" date="2019-09" db="UniProtKB">
        <authorList>
            <consortium name="WormBaseParasite"/>
        </authorList>
    </citation>
    <scope>IDENTIFICATION</scope>
</reference>
<evidence type="ECO:0000313" key="7">
    <source>
        <dbReference type="EMBL" id="VDO69164.1"/>
    </source>
</evidence>
<evidence type="ECO:0000256" key="3">
    <source>
        <dbReference type="ARBA" id="ARBA00022989"/>
    </source>
</evidence>
<feature type="transmembrane region" description="Helical" evidence="5">
    <location>
        <begin position="31"/>
        <end position="50"/>
    </location>
</feature>
<keyword evidence="4 5" id="KW-0472">Membrane</keyword>
<feature type="transmembrane region" description="Helical" evidence="5">
    <location>
        <begin position="62"/>
        <end position="79"/>
    </location>
</feature>
<dbReference type="GO" id="GO:0005886">
    <property type="term" value="C:plasma membrane"/>
    <property type="evidence" value="ECO:0007669"/>
    <property type="project" value="InterPro"/>
</dbReference>
<dbReference type="InterPro" id="IPR002229">
    <property type="entry name" value="RhesusRHD"/>
</dbReference>
<evidence type="ECO:0000313" key="8">
    <source>
        <dbReference type="Proteomes" id="UP000050761"/>
    </source>
</evidence>
<organism evidence="8 9">
    <name type="scientific">Heligmosomoides polygyrus</name>
    <name type="common">Parasitic roundworm</name>
    <dbReference type="NCBI Taxonomy" id="6339"/>
    <lineage>
        <taxon>Eukaryota</taxon>
        <taxon>Metazoa</taxon>
        <taxon>Ecdysozoa</taxon>
        <taxon>Nematoda</taxon>
        <taxon>Chromadorea</taxon>
        <taxon>Rhabditida</taxon>
        <taxon>Rhabditina</taxon>
        <taxon>Rhabditomorpha</taxon>
        <taxon>Strongyloidea</taxon>
        <taxon>Heligmosomidae</taxon>
        <taxon>Heligmosomoides</taxon>
    </lineage>
</organism>
<dbReference type="Proteomes" id="UP000050761">
    <property type="component" value="Unassembled WGS sequence"/>
</dbReference>
<protein>
    <submittedName>
        <fullName evidence="9">Ammonium_transp domain-containing protein</fullName>
    </submittedName>
</protein>
<dbReference type="OrthoDB" id="534912at2759"/>
<keyword evidence="2 5" id="KW-0812">Transmembrane</keyword>
<dbReference type="InterPro" id="IPR024041">
    <property type="entry name" value="NH4_transpt_AmtB-like_dom"/>
</dbReference>
<feature type="domain" description="Ammonium transporter AmtB-like" evidence="6">
    <location>
        <begin position="26"/>
        <end position="80"/>
    </location>
</feature>
<reference evidence="7 8" key="1">
    <citation type="submission" date="2018-11" db="EMBL/GenBank/DDBJ databases">
        <authorList>
            <consortium name="Pathogen Informatics"/>
        </authorList>
    </citation>
    <scope>NUCLEOTIDE SEQUENCE [LARGE SCALE GENOMIC DNA]</scope>
</reference>
<dbReference type="AlphaFoldDB" id="A0A183FID8"/>
<keyword evidence="3 5" id="KW-1133">Transmembrane helix</keyword>
<gene>
    <name evidence="7" type="ORF">HPBE_LOCUS6651</name>
</gene>